<dbReference type="InterPro" id="IPR000277">
    <property type="entry name" value="Cys/Met-Metab_PyrdxlP-dep_enz"/>
</dbReference>
<evidence type="ECO:0000256" key="1">
    <source>
        <dbReference type="ARBA" id="ARBA00001933"/>
    </source>
</evidence>
<comment type="cofactor">
    <cofactor evidence="1 3 4">
        <name>pyridoxal 5'-phosphate</name>
        <dbReference type="ChEBI" id="CHEBI:597326"/>
    </cofactor>
</comment>
<dbReference type="EC" id="2.5.1.-" evidence="3"/>
<dbReference type="PANTHER" id="PTHR11808:SF80">
    <property type="entry name" value="CYSTATHIONINE GAMMA-LYASE"/>
    <property type="match status" value="1"/>
</dbReference>
<dbReference type="Pfam" id="PF01053">
    <property type="entry name" value="Cys_Met_Meta_PP"/>
    <property type="match status" value="1"/>
</dbReference>
<evidence type="ECO:0000256" key="2">
    <source>
        <dbReference type="ARBA" id="ARBA00022898"/>
    </source>
</evidence>
<name>A0ABX0HSW7_9BURK</name>
<proteinExistence type="inferred from homology"/>
<sequence>MIRKTDLPADARRDTLAVREGLPCTEWGENSEALFITSSFVHPDAETAARRFANEEEAFVYSRFSNPTVTMMERRLAALEGTSGCIGTASGMSAILLLVLGLLKGGDHVVCSQSVFGSTIKLFQDFAKFGIETTFVSQTEVAQWRDAMRPNTRLLFAETPSNPLTEVCDIRALAEIAHAGGARLAVDNCFCTPALQRPVEFGADFVVHSGTKFLDGQGRVVAGAVCGPAELIDTQLVPVMRSAGMALSPFNAWVVLKGLETLSIRLKAQSERALALARWLEAHPAVERVYHPGLESHPQHALAMAQQGGCGGAVVSFIARGERAGAFAVIDATRICSITSNLGDTKTTITHPASTSHGRLSEAQRLSAGITQGMIRVAVGLEDIEDLKADLARGLDSLA</sequence>
<dbReference type="PIRSF" id="PIRSF001434">
    <property type="entry name" value="CGS"/>
    <property type="match status" value="1"/>
</dbReference>
<dbReference type="NCBIfam" id="NF006003">
    <property type="entry name" value="PRK08133.1"/>
    <property type="match status" value="1"/>
</dbReference>
<comment type="caution">
    <text evidence="5">The sequence shown here is derived from an EMBL/GenBank/DDBJ whole genome shotgun (WGS) entry which is preliminary data.</text>
</comment>
<evidence type="ECO:0000256" key="3">
    <source>
        <dbReference type="HAMAP-Rule" id="MF_02056"/>
    </source>
</evidence>
<feature type="modified residue" description="N6-(pyridoxal phosphate)lysine" evidence="3">
    <location>
        <position position="212"/>
    </location>
</feature>
<reference evidence="5 6" key="1">
    <citation type="submission" date="2020-03" db="EMBL/GenBank/DDBJ databases">
        <title>Rubrivivax benzoatilyticus JA2 (sequenced after 10 years sub-culturing).</title>
        <authorList>
            <person name="Gupta D."/>
            <person name="Chintalapati S."/>
            <person name="Chintalapati V.R."/>
        </authorList>
    </citation>
    <scope>NUCLEOTIDE SEQUENCE [LARGE SCALE GENOMIC DNA]</scope>
    <source>
        <strain evidence="5 6">JA2-Mal</strain>
    </source>
</reference>
<dbReference type="PANTHER" id="PTHR11808">
    <property type="entry name" value="TRANS-SULFURATION ENZYME FAMILY MEMBER"/>
    <property type="match status" value="1"/>
</dbReference>
<dbReference type="HAMAP" id="MF_02056">
    <property type="entry name" value="MetZ"/>
    <property type="match status" value="1"/>
</dbReference>
<comment type="similarity">
    <text evidence="3">Belongs to the trans-sulfuration enzymes family. MetZ subfamily.</text>
</comment>
<dbReference type="RefSeq" id="WP_009855424.1">
    <property type="nucleotide sequence ID" value="NZ_JAAOCD010000001.1"/>
</dbReference>
<comment type="catalytic activity">
    <reaction evidence="3">
        <text>O-succinyl-L-homoserine + hydrogen sulfide = L-homocysteine + succinate</text>
        <dbReference type="Rhea" id="RHEA:27826"/>
        <dbReference type="ChEBI" id="CHEBI:29919"/>
        <dbReference type="ChEBI" id="CHEBI:30031"/>
        <dbReference type="ChEBI" id="CHEBI:57661"/>
        <dbReference type="ChEBI" id="CHEBI:58199"/>
    </reaction>
</comment>
<accession>A0ABX0HSW7</accession>
<keyword evidence="3" id="KW-0808">Transferase</keyword>
<dbReference type="NCBIfam" id="TIGR01325">
    <property type="entry name" value="O_suc_HS_sulf"/>
    <property type="match status" value="1"/>
</dbReference>
<dbReference type="InterPro" id="IPR015422">
    <property type="entry name" value="PyrdxlP-dep_Trfase_small"/>
</dbReference>
<evidence type="ECO:0000313" key="5">
    <source>
        <dbReference type="EMBL" id="NHK97360.1"/>
    </source>
</evidence>
<protein>
    <recommendedName>
        <fullName evidence="3">O-succinylhomoserine sulfhydrylase</fullName>
        <shortName evidence="3">OSH sulfhydrylase</shortName>
        <shortName evidence="3">OSHS sulfhydrylase</shortName>
        <ecNumber evidence="3">2.5.1.-</ecNumber>
    </recommendedName>
</protein>
<dbReference type="InterPro" id="IPR015424">
    <property type="entry name" value="PyrdxlP-dep_Trfase"/>
</dbReference>
<comment type="function">
    <text evidence="3">Catalyzes the formation of L-homocysteine from O-succinyl-L-homoserine (OSHS) and hydrogen sulfide.</text>
</comment>
<organism evidence="5 6">
    <name type="scientific">Rubrivivax benzoatilyticus</name>
    <dbReference type="NCBI Taxonomy" id="316997"/>
    <lineage>
        <taxon>Bacteria</taxon>
        <taxon>Pseudomonadati</taxon>
        <taxon>Pseudomonadota</taxon>
        <taxon>Betaproteobacteria</taxon>
        <taxon>Burkholderiales</taxon>
        <taxon>Sphaerotilaceae</taxon>
        <taxon>Rubrivivax</taxon>
    </lineage>
</organism>
<dbReference type="CDD" id="cd00614">
    <property type="entry name" value="CGS_like"/>
    <property type="match status" value="1"/>
</dbReference>
<keyword evidence="3" id="KW-0028">Amino-acid biosynthesis</keyword>
<evidence type="ECO:0000256" key="4">
    <source>
        <dbReference type="RuleBase" id="RU362118"/>
    </source>
</evidence>
<keyword evidence="3" id="KW-0486">Methionine biosynthesis</keyword>
<comment type="subunit">
    <text evidence="3">Homotetramer.</text>
</comment>
<keyword evidence="2 3" id="KW-0663">Pyridoxal phosphate</keyword>
<keyword evidence="6" id="KW-1185">Reference proteome</keyword>
<dbReference type="InterPro" id="IPR054542">
    <property type="entry name" value="Cys_met_metab_PP"/>
</dbReference>
<dbReference type="SUPFAM" id="SSF53383">
    <property type="entry name" value="PLP-dependent transferases"/>
    <property type="match status" value="1"/>
</dbReference>
<dbReference type="EMBL" id="JAAOCD010000001">
    <property type="protein sequence ID" value="NHK97360.1"/>
    <property type="molecule type" value="Genomic_DNA"/>
</dbReference>
<dbReference type="Proteomes" id="UP000802098">
    <property type="component" value="Unassembled WGS sequence"/>
</dbReference>
<dbReference type="Gene3D" id="3.40.640.10">
    <property type="entry name" value="Type I PLP-dependent aspartate aminotransferase-like (Major domain)"/>
    <property type="match status" value="1"/>
</dbReference>
<dbReference type="PROSITE" id="PS00868">
    <property type="entry name" value="CYS_MET_METAB_PP"/>
    <property type="match status" value="1"/>
</dbReference>
<evidence type="ECO:0000313" key="6">
    <source>
        <dbReference type="Proteomes" id="UP000802098"/>
    </source>
</evidence>
<gene>
    <name evidence="3" type="primary">metZ</name>
    <name evidence="5" type="ORF">G7087_03125</name>
</gene>
<dbReference type="InterPro" id="IPR006234">
    <property type="entry name" value="O-succ-hSer_sulfhydrylase"/>
</dbReference>
<dbReference type="Gene3D" id="3.90.1150.10">
    <property type="entry name" value="Aspartate Aminotransferase, domain 1"/>
    <property type="match status" value="1"/>
</dbReference>
<comment type="pathway">
    <text evidence="3">Amino-acid biosynthesis; L-methionine biosynthesis via de novo pathway; L-homocysteine from O-succinyl-L-homoserine: step 1/1.</text>
</comment>
<dbReference type="InterPro" id="IPR015421">
    <property type="entry name" value="PyrdxlP-dep_Trfase_major"/>
</dbReference>